<dbReference type="InterPro" id="IPR005801">
    <property type="entry name" value="ADC_synthase"/>
</dbReference>
<dbReference type="SUPFAM" id="SSF56322">
    <property type="entry name" value="ADC synthase"/>
    <property type="match status" value="1"/>
</dbReference>
<gene>
    <name evidence="8" type="ORF">EP51_17345</name>
</gene>
<evidence type="ECO:0000256" key="3">
    <source>
        <dbReference type="ARBA" id="ARBA00012824"/>
    </source>
</evidence>
<dbReference type="Pfam" id="PF00425">
    <property type="entry name" value="Chorismate_bind"/>
    <property type="match status" value="1"/>
</dbReference>
<name>A0A076EM32_RHOOP</name>
<dbReference type="InterPro" id="IPR004561">
    <property type="entry name" value="IsoChor_synthase"/>
</dbReference>
<evidence type="ECO:0000256" key="6">
    <source>
        <dbReference type="SAM" id="MobiDB-lite"/>
    </source>
</evidence>
<evidence type="ECO:0000313" key="8">
    <source>
        <dbReference type="EMBL" id="AII06277.1"/>
    </source>
</evidence>
<evidence type="ECO:0000259" key="7">
    <source>
        <dbReference type="Pfam" id="PF00425"/>
    </source>
</evidence>
<dbReference type="PANTHER" id="PTHR42839:SF2">
    <property type="entry name" value="ISOCHORISMATE SYNTHASE ENTC"/>
    <property type="match status" value="1"/>
</dbReference>
<comment type="similarity">
    <text evidence="2">Belongs to the isochorismate synthase family.</text>
</comment>
<proteinExistence type="inferred from homology"/>
<dbReference type="EMBL" id="CP008947">
    <property type="protein sequence ID" value="AII06277.1"/>
    <property type="molecule type" value="Genomic_DNA"/>
</dbReference>
<dbReference type="InterPro" id="IPR015890">
    <property type="entry name" value="Chorismate_C"/>
</dbReference>
<dbReference type="Gene3D" id="3.60.120.10">
    <property type="entry name" value="Anthranilate synthase"/>
    <property type="match status" value="1"/>
</dbReference>
<dbReference type="RefSeq" id="WP_112301265.1">
    <property type="nucleotide sequence ID" value="NZ_CP008947.1"/>
</dbReference>
<comment type="catalytic activity">
    <reaction evidence="1">
        <text>chorismate = isochorismate</text>
        <dbReference type="Rhea" id="RHEA:18985"/>
        <dbReference type="ChEBI" id="CHEBI:29748"/>
        <dbReference type="ChEBI" id="CHEBI:29780"/>
        <dbReference type="EC" id="5.4.4.2"/>
    </reaction>
</comment>
<evidence type="ECO:0000256" key="4">
    <source>
        <dbReference type="ARBA" id="ARBA00023235"/>
    </source>
</evidence>
<feature type="compositionally biased region" description="Low complexity" evidence="6">
    <location>
        <begin position="1"/>
        <end position="14"/>
    </location>
</feature>
<dbReference type="Proteomes" id="UP000028488">
    <property type="component" value="Chromosome"/>
</dbReference>
<dbReference type="AlphaFoldDB" id="A0A076EM32"/>
<dbReference type="EC" id="5.4.4.2" evidence="3"/>
<dbReference type="NCBIfam" id="TIGR00543">
    <property type="entry name" value="isochor_syn"/>
    <property type="match status" value="1"/>
</dbReference>
<keyword evidence="4" id="KW-0413">Isomerase</keyword>
<evidence type="ECO:0000313" key="9">
    <source>
        <dbReference type="Proteomes" id="UP000028488"/>
    </source>
</evidence>
<protein>
    <recommendedName>
        <fullName evidence="3">isochorismate synthase</fullName>
        <ecNumber evidence="3">5.4.4.2</ecNumber>
    </recommendedName>
    <alternativeName>
        <fullName evidence="5">Isochorismate mutase</fullName>
    </alternativeName>
</protein>
<dbReference type="eggNOG" id="COG1169">
    <property type="taxonomic scope" value="Bacteria"/>
</dbReference>
<sequence length="380" mass="39736">MESTAVAESAETSADLPPGAPFVLSRPHGTVIADGIRTGYDSARDAAAALRSGTATSVVGALAFDPSHPAALIAPQTLRHHPGSWTPRLQTLPHVRAGESIPPENEHISRVAAAIHVLREPEAALHKVVLARSVVLHADEPLHPHALLAQLVANDLGGNGFSVDLSAAGTGWSGRHLVGSSPEVLIRRRGDTVTCHPLAGSAPRHTDPEIDRLTSENLASSEKNLREHALVVEALRASLEPFCTELDIPDRPTLTSTPQLWHLGTPVSGRLRDRSVTALDLAVAVHPTPAVCGTPTDAARALIGELEGDRGFYAGAVGWADADGDGEWMVTIRCAQIDADRTTVTAYAGGGIVAASEPDDELAETTTKLGTVLAALGLTR</sequence>
<reference evidence="8 9" key="1">
    <citation type="submission" date="2014-07" db="EMBL/GenBank/DDBJ databases">
        <title>Genome Sequence of Rhodococcus opacus Strain R7, a Biodegrader of Mono- and Polycyclic Aromatic Hydrocarbons.</title>
        <authorList>
            <person name="Di Gennaro P."/>
            <person name="Zampolli J."/>
            <person name="Presti I."/>
            <person name="Cappelletti M."/>
            <person name="D'Ursi P."/>
            <person name="Orro A."/>
            <person name="Mezzelani A."/>
            <person name="Milanesi L."/>
        </authorList>
    </citation>
    <scope>NUCLEOTIDE SEQUENCE [LARGE SCALE GENOMIC DNA]</scope>
    <source>
        <strain evidence="8 9">R7</strain>
    </source>
</reference>
<organism evidence="8 9">
    <name type="scientific">Rhodococcus opacus</name>
    <name type="common">Nocardia opaca</name>
    <dbReference type="NCBI Taxonomy" id="37919"/>
    <lineage>
        <taxon>Bacteria</taxon>
        <taxon>Bacillati</taxon>
        <taxon>Actinomycetota</taxon>
        <taxon>Actinomycetes</taxon>
        <taxon>Mycobacteriales</taxon>
        <taxon>Nocardiaceae</taxon>
        <taxon>Rhodococcus</taxon>
    </lineage>
</organism>
<accession>A0A076EM32</accession>
<dbReference type="PANTHER" id="PTHR42839">
    <property type="entry name" value="ISOCHORISMATE SYNTHASE ENTC"/>
    <property type="match status" value="1"/>
</dbReference>
<feature type="domain" description="Chorismate-utilising enzyme C-terminal" evidence="7">
    <location>
        <begin position="106"/>
        <end position="368"/>
    </location>
</feature>
<evidence type="ECO:0000256" key="1">
    <source>
        <dbReference type="ARBA" id="ARBA00000799"/>
    </source>
</evidence>
<dbReference type="GO" id="GO:0008909">
    <property type="term" value="F:isochorismate synthase activity"/>
    <property type="evidence" value="ECO:0007669"/>
    <property type="project" value="UniProtKB-EC"/>
</dbReference>
<evidence type="ECO:0000256" key="2">
    <source>
        <dbReference type="ARBA" id="ARBA00005297"/>
    </source>
</evidence>
<feature type="region of interest" description="Disordered" evidence="6">
    <location>
        <begin position="1"/>
        <end position="23"/>
    </location>
</feature>
<evidence type="ECO:0000256" key="5">
    <source>
        <dbReference type="ARBA" id="ARBA00041564"/>
    </source>
</evidence>